<evidence type="ECO:0000256" key="9">
    <source>
        <dbReference type="SAM" id="Phobius"/>
    </source>
</evidence>
<dbReference type="EMBL" id="JAMZEB010000004">
    <property type="protein sequence ID" value="MCP2365801.1"/>
    <property type="molecule type" value="Genomic_DNA"/>
</dbReference>
<evidence type="ECO:0000256" key="1">
    <source>
        <dbReference type="ARBA" id="ARBA00004236"/>
    </source>
</evidence>
<dbReference type="RefSeq" id="WP_253760348.1">
    <property type="nucleotide sequence ID" value="NZ_BAABKA010000019.1"/>
</dbReference>
<feature type="transmembrane region" description="Helical" evidence="9">
    <location>
        <begin position="163"/>
        <end position="186"/>
    </location>
</feature>
<keyword evidence="4" id="KW-0547">Nucleotide-binding</keyword>
<comment type="caution">
    <text evidence="11">The sequence shown here is derived from an EMBL/GenBank/DDBJ whole genome shotgun (WGS) entry which is preliminary data.</text>
</comment>
<keyword evidence="3 9" id="KW-0812">Transmembrane</keyword>
<feature type="transmembrane region" description="Helical" evidence="9">
    <location>
        <begin position="51"/>
        <end position="71"/>
    </location>
</feature>
<dbReference type="GO" id="GO:0005886">
    <property type="term" value="C:plasma membrane"/>
    <property type="evidence" value="ECO:0007669"/>
    <property type="project" value="UniProtKB-SubCell"/>
</dbReference>
<evidence type="ECO:0000256" key="3">
    <source>
        <dbReference type="ARBA" id="ARBA00022692"/>
    </source>
</evidence>
<evidence type="ECO:0000313" key="12">
    <source>
        <dbReference type="Proteomes" id="UP001139648"/>
    </source>
</evidence>
<dbReference type="Pfam" id="PF18967">
    <property type="entry name" value="PycTM"/>
    <property type="match status" value="1"/>
</dbReference>
<evidence type="ECO:0000256" key="6">
    <source>
        <dbReference type="ARBA" id="ARBA00023118"/>
    </source>
</evidence>
<sequence length="191" mass="19474">MTATRPNTSTTGTSTSTSTSTTDAAFPGAPARLLRELEVVRAELARVDAKATALIGWAGTALAILAAAASITRLPLAALAAVITAVMLLAAAVATLLGVIRPALPTRRQRGRAGAGYGFVWHAAAGDVGELIAGLACDASGVSQQLGEELLQASKLTARKYRWLRLAVHLLLGALPAMATALPLTLLGRSA</sequence>
<evidence type="ECO:0000256" key="2">
    <source>
        <dbReference type="ARBA" id="ARBA00022475"/>
    </source>
</evidence>
<feature type="domain" description="Pycsar effector protein" evidence="10">
    <location>
        <begin position="33"/>
        <end position="184"/>
    </location>
</feature>
<evidence type="ECO:0000313" key="11">
    <source>
        <dbReference type="EMBL" id="MCP2365801.1"/>
    </source>
</evidence>
<comment type="subcellular location">
    <subcellularLocation>
        <location evidence="1">Cell membrane</location>
    </subcellularLocation>
</comment>
<gene>
    <name evidence="11" type="ORF">HD597_012905</name>
</gene>
<dbReference type="GO" id="GO:0051607">
    <property type="term" value="P:defense response to virus"/>
    <property type="evidence" value="ECO:0007669"/>
    <property type="project" value="UniProtKB-KW"/>
</dbReference>
<proteinExistence type="predicted"/>
<evidence type="ECO:0000256" key="4">
    <source>
        <dbReference type="ARBA" id="ARBA00022741"/>
    </source>
</evidence>
<evidence type="ECO:0000256" key="5">
    <source>
        <dbReference type="ARBA" id="ARBA00022989"/>
    </source>
</evidence>
<name>A0A9X2KD74_9ACTN</name>
<keyword evidence="5 9" id="KW-1133">Transmembrane helix</keyword>
<keyword evidence="12" id="KW-1185">Reference proteome</keyword>
<evidence type="ECO:0000256" key="7">
    <source>
        <dbReference type="ARBA" id="ARBA00023136"/>
    </source>
</evidence>
<keyword evidence="6" id="KW-0051">Antiviral defense</keyword>
<organism evidence="11 12">
    <name type="scientific">Nonomuraea thailandensis</name>
    <dbReference type="NCBI Taxonomy" id="1188745"/>
    <lineage>
        <taxon>Bacteria</taxon>
        <taxon>Bacillati</taxon>
        <taxon>Actinomycetota</taxon>
        <taxon>Actinomycetes</taxon>
        <taxon>Streptosporangiales</taxon>
        <taxon>Streptosporangiaceae</taxon>
        <taxon>Nonomuraea</taxon>
    </lineage>
</organism>
<feature type="region of interest" description="Disordered" evidence="8">
    <location>
        <begin position="1"/>
        <end position="26"/>
    </location>
</feature>
<keyword evidence="2" id="KW-1003">Cell membrane</keyword>
<feature type="compositionally biased region" description="Low complexity" evidence="8">
    <location>
        <begin position="8"/>
        <end position="22"/>
    </location>
</feature>
<dbReference type="GO" id="GO:0000166">
    <property type="term" value="F:nucleotide binding"/>
    <property type="evidence" value="ECO:0007669"/>
    <property type="project" value="UniProtKB-KW"/>
</dbReference>
<evidence type="ECO:0000259" key="10">
    <source>
        <dbReference type="Pfam" id="PF18967"/>
    </source>
</evidence>
<keyword evidence="7 9" id="KW-0472">Membrane</keyword>
<evidence type="ECO:0000256" key="8">
    <source>
        <dbReference type="SAM" id="MobiDB-lite"/>
    </source>
</evidence>
<protein>
    <recommendedName>
        <fullName evidence="10">Pycsar effector protein domain-containing protein</fullName>
    </recommendedName>
</protein>
<dbReference type="AlphaFoldDB" id="A0A9X2KD74"/>
<accession>A0A9X2KD74</accession>
<reference evidence="11" key="1">
    <citation type="submission" date="2022-06" db="EMBL/GenBank/DDBJ databases">
        <title>Sequencing the genomes of 1000 actinobacteria strains.</title>
        <authorList>
            <person name="Klenk H.-P."/>
        </authorList>
    </citation>
    <scope>NUCLEOTIDE SEQUENCE</scope>
    <source>
        <strain evidence="11">DSM 46694</strain>
    </source>
</reference>
<dbReference type="InterPro" id="IPR043760">
    <property type="entry name" value="PycTM_dom"/>
</dbReference>
<dbReference type="Proteomes" id="UP001139648">
    <property type="component" value="Unassembled WGS sequence"/>
</dbReference>
<feature type="transmembrane region" description="Helical" evidence="9">
    <location>
        <begin position="77"/>
        <end position="100"/>
    </location>
</feature>